<evidence type="ECO:0000313" key="3">
    <source>
        <dbReference type="Proteomes" id="UP001342314"/>
    </source>
</evidence>
<dbReference type="InterPro" id="IPR036162">
    <property type="entry name" value="Resolvase-like_N_sf"/>
</dbReference>
<accession>A0AAV5GPH2</accession>
<dbReference type="EMBL" id="BQKY01000008">
    <property type="protein sequence ID" value="GJN91272.1"/>
    <property type="molecule type" value="Genomic_DNA"/>
</dbReference>
<reference evidence="2 3" key="1">
    <citation type="submission" date="2021-12" db="EMBL/GenBank/DDBJ databases">
        <title>High titer production of polyol ester of fatty acids by Rhodotorula paludigena BS15 towards product separation-free biomass refinery.</title>
        <authorList>
            <person name="Mano J."/>
            <person name="Ono H."/>
            <person name="Tanaka T."/>
            <person name="Naito K."/>
            <person name="Sushida H."/>
            <person name="Ike M."/>
            <person name="Tokuyasu K."/>
            <person name="Kitaoka M."/>
        </authorList>
    </citation>
    <scope>NUCLEOTIDE SEQUENCE [LARGE SCALE GENOMIC DNA]</scope>
    <source>
        <strain evidence="2 3">BS15</strain>
    </source>
</reference>
<dbReference type="AlphaFoldDB" id="A0AAV5GPH2"/>
<organism evidence="2 3">
    <name type="scientific">Rhodotorula paludigena</name>
    <dbReference type="NCBI Taxonomy" id="86838"/>
    <lineage>
        <taxon>Eukaryota</taxon>
        <taxon>Fungi</taxon>
        <taxon>Dikarya</taxon>
        <taxon>Basidiomycota</taxon>
        <taxon>Pucciniomycotina</taxon>
        <taxon>Microbotryomycetes</taxon>
        <taxon>Sporidiobolales</taxon>
        <taxon>Sporidiobolaceae</taxon>
        <taxon>Rhodotorula</taxon>
    </lineage>
</organism>
<dbReference type="Proteomes" id="UP001342314">
    <property type="component" value="Unassembled WGS sequence"/>
</dbReference>
<comment type="caution">
    <text evidence="2">The sequence shown here is derived from an EMBL/GenBank/DDBJ whole genome shotgun (WGS) entry which is preliminary data.</text>
</comment>
<dbReference type="SUPFAM" id="SSF53041">
    <property type="entry name" value="Resolvase-like"/>
    <property type="match status" value="1"/>
</dbReference>
<dbReference type="Pfam" id="PF00239">
    <property type="entry name" value="Resolvase"/>
    <property type="match status" value="1"/>
</dbReference>
<evidence type="ECO:0000313" key="2">
    <source>
        <dbReference type="EMBL" id="GJN91272.1"/>
    </source>
</evidence>
<dbReference type="SMART" id="SM00857">
    <property type="entry name" value="Resolvase"/>
    <property type="match status" value="1"/>
</dbReference>
<name>A0AAV5GPH2_9BASI</name>
<dbReference type="GO" id="GO:0000150">
    <property type="term" value="F:DNA strand exchange activity"/>
    <property type="evidence" value="ECO:0007669"/>
    <property type="project" value="InterPro"/>
</dbReference>
<protein>
    <recommendedName>
        <fullName evidence="1">Resolvase/invertase-type recombinase catalytic domain-containing protein</fullName>
    </recommendedName>
</protein>
<dbReference type="InterPro" id="IPR006119">
    <property type="entry name" value="Resolv_N"/>
</dbReference>
<keyword evidence="3" id="KW-1185">Reference proteome</keyword>
<sequence>MWSSSPAVSSRQQLSITIFGSDKLTPKERLVWIRFPANKTATVLKLLSTVKLPQCVNLVNRGEFGIGAVLHQPIALNLPHIILGGKIDPAVVGDIAALLETTLANSGLPLQIKMRVQIACVCFNLPLLLCGDSLADVPVLDMHVAPAICQQVTQQRLERGKLADPFALDKQVSAPASLPPVRQFVVWARISDKDHKSEKSHLRIARQILSMVNSPPADEIGPRFANVDKLELILEHASSWRHALAERRAYHFVQQVVADQTVVLCVNLNRVTRRLDDFNQLVDDLNAIGARLYTQTSLHHGGMLETLDHAREHLKHALKLSFEHAFYTDSALLLNRVINSSATRPEDVQASASALHAYTERCGIGKVVILSRTSNNGSQNSLRRRTAALELLAPPALEVKTLALDGKLTTHRAATADALRACGARDAMILCTSIDRLVRHPLQLHKLRKLAEDKNLVIVVTTWQAVNLPVLLAKVLDKGQGDQPYFPAVARNFIHSLKALAQQLGKPGDVKHLVYLEENQALFRMCVNKQSHAAWQHLRTDRHIDSPIFRERSAATPFY</sequence>
<dbReference type="GO" id="GO:0003677">
    <property type="term" value="F:DNA binding"/>
    <property type="evidence" value="ECO:0007669"/>
    <property type="project" value="InterPro"/>
</dbReference>
<evidence type="ECO:0000259" key="1">
    <source>
        <dbReference type="SMART" id="SM00857"/>
    </source>
</evidence>
<feature type="domain" description="Resolvase/invertase-type recombinase catalytic" evidence="1">
    <location>
        <begin position="367"/>
        <end position="507"/>
    </location>
</feature>
<proteinExistence type="predicted"/>
<gene>
    <name evidence="2" type="ORF">Rhopal_004291-T1</name>
</gene>